<dbReference type="EMBL" id="BOMQ01000008">
    <property type="protein sequence ID" value="GIE47166.1"/>
    <property type="molecule type" value="Genomic_DNA"/>
</dbReference>
<dbReference type="RefSeq" id="WP_203764533.1">
    <property type="nucleotide sequence ID" value="NZ_BAAAYJ010000115.1"/>
</dbReference>
<reference evidence="2" key="1">
    <citation type="submission" date="2021-01" db="EMBL/GenBank/DDBJ databases">
        <title>Whole genome shotgun sequence of Actinoplanes nipponensis NBRC 14063.</title>
        <authorList>
            <person name="Komaki H."/>
            <person name="Tamura T."/>
        </authorList>
    </citation>
    <scope>NUCLEOTIDE SEQUENCE</scope>
    <source>
        <strain evidence="2">NBRC 14063</strain>
    </source>
</reference>
<keyword evidence="1" id="KW-1133">Transmembrane helix</keyword>
<evidence type="ECO:0000313" key="2">
    <source>
        <dbReference type="EMBL" id="GIE47166.1"/>
    </source>
</evidence>
<organism evidence="2 3">
    <name type="scientific">Actinoplanes nipponensis</name>
    <dbReference type="NCBI Taxonomy" id="135950"/>
    <lineage>
        <taxon>Bacteria</taxon>
        <taxon>Bacillati</taxon>
        <taxon>Actinomycetota</taxon>
        <taxon>Actinomycetes</taxon>
        <taxon>Micromonosporales</taxon>
        <taxon>Micromonosporaceae</taxon>
        <taxon>Actinoplanes</taxon>
    </lineage>
</organism>
<proteinExistence type="predicted"/>
<protein>
    <submittedName>
        <fullName evidence="2">Membrane protein</fullName>
    </submittedName>
</protein>
<keyword evidence="1" id="KW-0812">Transmembrane</keyword>
<dbReference type="InterPro" id="IPR009200">
    <property type="entry name" value="DUF1269_membrane"/>
</dbReference>
<dbReference type="Proteomes" id="UP000647172">
    <property type="component" value="Unassembled WGS sequence"/>
</dbReference>
<sequence>MATLVAIGYPDETTATAASLEAQRLAKDLIIQPDAIAAISRDREGKFHVTTNHHAVAGGASWGMFWGLLFGVLFFIPFLGMAVGAGLGALMGKMTKGAINKEFQAQVRDLVQPGTSALFLVVEHVTPDKAIEGLAQFGGTVLKSSLPKETEAELQAALHGEAADAQADSAAPVTSAP</sequence>
<evidence type="ECO:0000256" key="1">
    <source>
        <dbReference type="SAM" id="Phobius"/>
    </source>
</evidence>
<dbReference type="AlphaFoldDB" id="A0A919MJ76"/>
<feature type="transmembrane region" description="Helical" evidence="1">
    <location>
        <begin position="65"/>
        <end position="91"/>
    </location>
</feature>
<evidence type="ECO:0000313" key="3">
    <source>
        <dbReference type="Proteomes" id="UP000647172"/>
    </source>
</evidence>
<keyword evidence="3" id="KW-1185">Reference proteome</keyword>
<name>A0A919MJ76_9ACTN</name>
<accession>A0A919MJ76</accession>
<keyword evidence="1" id="KW-0472">Membrane</keyword>
<comment type="caution">
    <text evidence="2">The sequence shown here is derived from an EMBL/GenBank/DDBJ whole genome shotgun (WGS) entry which is preliminary data.</text>
</comment>
<gene>
    <name evidence="2" type="ORF">Ani05nite_07000</name>
</gene>
<dbReference type="Pfam" id="PF06897">
    <property type="entry name" value="DUF1269"/>
    <property type="match status" value="1"/>
</dbReference>